<comment type="caution">
    <text evidence="1">The sequence shown here is derived from an EMBL/GenBank/DDBJ whole genome shotgun (WGS) entry which is preliminary data.</text>
</comment>
<proteinExistence type="predicted"/>
<dbReference type="AlphaFoldDB" id="A0A392TN44"/>
<reference evidence="1 2" key="1">
    <citation type="journal article" date="2018" name="Front. Plant Sci.">
        <title>Red Clover (Trifolium pratense) and Zigzag Clover (T. medium) - A Picture of Genomic Similarities and Differences.</title>
        <authorList>
            <person name="Dluhosova J."/>
            <person name="Istvanek J."/>
            <person name="Nedelnik J."/>
            <person name="Repkova J."/>
        </authorList>
    </citation>
    <scope>NUCLEOTIDE SEQUENCE [LARGE SCALE GENOMIC DNA]</scope>
    <source>
        <strain evidence="2">cv. 10/8</strain>
        <tissue evidence="1">Leaf</tissue>
    </source>
</reference>
<evidence type="ECO:0000313" key="2">
    <source>
        <dbReference type="Proteomes" id="UP000265520"/>
    </source>
</evidence>
<dbReference type="EMBL" id="LXQA010607962">
    <property type="protein sequence ID" value="MCI61867.1"/>
    <property type="molecule type" value="Genomic_DNA"/>
</dbReference>
<sequence>MENCHSPSLESLKLMLTTLLPEMMILGSTSLPLARVLLPLACPSTTCSWLL</sequence>
<dbReference type="Proteomes" id="UP000265520">
    <property type="component" value="Unassembled WGS sequence"/>
</dbReference>
<name>A0A392TN44_9FABA</name>
<feature type="non-terminal residue" evidence="1">
    <location>
        <position position="51"/>
    </location>
</feature>
<organism evidence="1 2">
    <name type="scientific">Trifolium medium</name>
    <dbReference type="NCBI Taxonomy" id="97028"/>
    <lineage>
        <taxon>Eukaryota</taxon>
        <taxon>Viridiplantae</taxon>
        <taxon>Streptophyta</taxon>
        <taxon>Embryophyta</taxon>
        <taxon>Tracheophyta</taxon>
        <taxon>Spermatophyta</taxon>
        <taxon>Magnoliopsida</taxon>
        <taxon>eudicotyledons</taxon>
        <taxon>Gunneridae</taxon>
        <taxon>Pentapetalae</taxon>
        <taxon>rosids</taxon>
        <taxon>fabids</taxon>
        <taxon>Fabales</taxon>
        <taxon>Fabaceae</taxon>
        <taxon>Papilionoideae</taxon>
        <taxon>50 kb inversion clade</taxon>
        <taxon>NPAAA clade</taxon>
        <taxon>Hologalegina</taxon>
        <taxon>IRL clade</taxon>
        <taxon>Trifolieae</taxon>
        <taxon>Trifolium</taxon>
    </lineage>
</organism>
<evidence type="ECO:0000313" key="1">
    <source>
        <dbReference type="EMBL" id="MCI61867.1"/>
    </source>
</evidence>
<accession>A0A392TN44</accession>
<protein>
    <submittedName>
        <fullName evidence="1">Uncharacterized protein</fullName>
    </submittedName>
</protein>
<keyword evidence="2" id="KW-1185">Reference proteome</keyword>